<feature type="domain" description="CMP/dCMP-type deaminase" evidence="1">
    <location>
        <begin position="3"/>
        <end position="115"/>
    </location>
</feature>
<protein>
    <submittedName>
        <fullName evidence="2">tRNA-specific adenosine deaminase</fullName>
    </submittedName>
</protein>
<dbReference type="AlphaFoldDB" id="A0A810N508"/>
<accession>A0A810N508</accession>
<dbReference type="InterPro" id="IPR016193">
    <property type="entry name" value="Cytidine_deaminase-like"/>
</dbReference>
<sequence>MNNDEPRFLRAALRLAASALDAGDPPYGSLLVDAAGNVIAEDRNTTSTDRDITAHPELKLARWAARHLDPAAARATTMYTSCQPCQMCTGAIARSGLGRVVYALSTAQANALRPTELAAPDDADVAYEGPGLFDEARIPVDDYYRAARTRPRRRAGPAPA</sequence>
<dbReference type="GO" id="GO:0002100">
    <property type="term" value="P:tRNA wobble adenosine to inosine editing"/>
    <property type="evidence" value="ECO:0007669"/>
    <property type="project" value="InterPro"/>
</dbReference>
<reference evidence="2" key="1">
    <citation type="submission" date="2020-08" db="EMBL/GenBank/DDBJ databases">
        <title>Whole genome shotgun sequence of Polymorphospora rubra NBRC 101157.</title>
        <authorList>
            <person name="Komaki H."/>
            <person name="Tamura T."/>
        </authorList>
    </citation>
    <scope>NUCLEOTIDE SEQUENCE</scope>
    <source>
        <strain evidence="2">NBRC 101157</strain>
    </source>
</reference>
<dbReference type="Gene3D" id="3.40.140.10">
    <property type="entry name" value="Cytidine Deaminase, domain 2"/>
    <property type="match status" value="1"/>
</dbReference>
<dbReference type="GO" id="GO:0052717">
    <property type="term" value="F:tRNA-specific adenosine-34 deaminase activity"/>
    <property type="evidence" value="ECO:0007669"/>
    <property type="project" value="UniProtKB-EC"/>
</dbReference>
<dbReference type="GO" id="GO:0046872">
    <property type="term" value="F:metal ion binding"/>
    <property type="evidence" value="ECO:0007669"/>
    <property type="project" value="UniProtKB-KW"/>
</dbReference>
<name>A0A810N508_9ACTN</name>
<dbReference type="PANTHER" id="PTHR11079">
    <property type="entry name" value="CYTOSINE DEAMINASE FAMILY MEMBER"/>
    <property type="match status" value="1"/>
</dbReference>
<organism evidence="2 3">
    <name type="scientific">Polymorphospora rubra</name>
    <dbReference type="NCBI Taxonomy" id="338584"/>
    <lineage>
        <taxon>Bacteria</taxon>
        <taxon>Bacillati</taxon>
        <taxon>Actinomycetota</taxon>
        <taxon>Actinomycetes</taxon>
        <taxon>Micromonosporales</taxon>
        <taxon>Micromonosporaceae</taxon>
        <taxon>Polymorphospora</taxon>
    </lineage>
</organism>
<dbReference type="PANTHER" id="PTHR11079:SF179">
    <property type="entry name" value="TRNA(ADENINE(34)) DEAMINASE, CHLOROPLASTIC"/>
    <property type="match status" value="1"/>
</dbReference>
<dbReference type="RefSeq" id="WP_212817638.1">
    <property type="nucleotide sequence ID" value="NZ_AP023359.1"/>
</dbReference>
<gene>
    <name evidence="2" type="ORF">Prubr_54080</name>
</gene>
<evidence type="ECO:0000259" key="1">
    <source>
        <dbReference type="PROSITE" id="PS51747"/>
    </source>
</evidence>
<dbReference type="Proteomes" id="UP000680866">
    <property type="component" value="Chromosome"/>
</dbReference>
<dbReference type="Pfam" id="PF00383">
    <property type="entry name" value="dCMP_cyt_deam_1"/>
    <property type="match status" value="1"/>
</dbReference>
<dbReference type="KEGG" id="pry:Prubr_54080"/>
<dbReference type="SUPFAM" id="SSF53927">
    <property type="entry name" value="Cytidine deaminase-like"/>
    <property type="match status" value="1"/>
</dbReference>
<dbReference type="CDD" id="cd01285">
    <property type="entry name" value="nucleoside_deaminase"/>
    <property type="match status" value="1"/>
</dbReference>
<evidence type="ECO:0000313" key="3">
    <source>
        <dbReference type="Proteomes" id="UP000680866"/>
    </source>
</evidence>
<dbReference type="PROSITE" id="PS51747">
    <property type="entry name" value="CYT_DCMP_DEAMINASES_2"/>
    <property type="match status" value="1"/>
</dbReference>
<dbReference type="InterPro" id="IPR002125">
    <property type="entry name" value="CMP_dCMP_dom"/>
</dbReference>
<proteinExistence type="predicted"/>
<keyword evidence="3" id="KW-1185">Reference proteome</keyword>
<evidence type="ECO:0000313" key="2">
    <source>
        <dbReference type="EMBL" id="BCJ68387.1"/>
    </source>
</evidence>
<dbReference type="EMBL" id="AP023359">
    <property type="protein sequence ID" value="BCJ68387.1"/>
    <property type="molecule type" value="Genomic_DNA"/>
</dbReference>